<evidence type="ECO:0000313" key="4">
    <source>
        <dbReference type="Proteomes" id="UP000285138"/>
    </source>
</evidence>
<dbReference type="EMBL" id="QZAA01000083">
    <property type="protein sequence ID" value="RQD77140.1"/>
    <property type="molecule type" value="Genomic_DNA"/>
</dbReference>
<dbReference type="AlphaFoldDB" id="A0A424YGK6"/>
<feature type="coiled-coil region" evidence="1">
    <location>
        <begin position="93"/>
        <end position="127"/>
    </location>
</feature>
<organism evidence="3 4">
    <name type="scientific">Candidatus Syntrophonatronum acetioxidans</name>
    <dbReference type="NCBI Taxonomy" id="1795816"/>
    <lineage>
        <taxon>Bacteria</taxon>
        <taxon>Bacillati</taxon>
        <taxon>Bacillota</taxon>
        <taxon>Clostridia</taxon>
        <taxon>Eubacteriales</taxon>
        <taxon>Syntrophomonadaceae</taxon>
        <taxon>Candidatus Syntrophonatronum</taxon>
    </lineage>
</organism>
<comment type="caution">
    <text evidence="3">The sequence shown here is derived from an EMBL/GenBank/DDBJ whole genome shotgun (WGS) entry which is preliminary data.</text>
</comment>
<feature type="compositionally biased region" description="Gly residues" evidence="2">
    <location>
        <begin position="10"/>
        <end position="22"/>
    </location>
</feature>
<evidence type="ECO:0008006" key="5">
    <source>
        <dbReference type="Google" id="ProtNLM"/>
    </source>
</evidence>
<evidence type="ECO:0000313" key="3">
    <source>
        <dbReference type="EMBL" id="RQD77140.1"/>
    </source>
</evidence>
<accession>A0A424YGK6</accession>
<dbReference type="InterPro" id="IPR035205">
    <property type="entry name" value="DUF5320"/>
</dbReference>
<dbReference type="Pfam" id="PF17253">
    <property type="entry name" value="DUF5320"/>
    <property type="match status" value="1"/>
</dbReference>
<gene>
    <name evidence="3" type="ORF">D5R97_03065</name>
</gene>
<keyword evidence="1" id="KW-0175">Coiled coil</keyword>
<evidence type="ECO:0000256" key="2">
    <source>
        <dbReference type="SAM" id="MobiDB-lite"/>
    </source>
</evidence>
<name>A0A424YGK6_9FIRM</name>
<sequence length="133" mass="15159">MPGFDRTGPLGYGPRTGRGLGDCGDPAWDAPRRGFWGGRRRGPFSPGRGPGRGGGGLRLRRRFFSRFFRPGPAPWAYGYEPSPYEYYEEESPQVEKEEELEFLKEEAKLLEKEMESIKKRINELESSPEGEEK</sequence>
<protein>
    <recommendedName>
        <fullName evidence="5">DUF5320 domain-containing protein</fullName>
    </recommendedName>
</protein>
<reference evidence="3 4" key="1">
    <citation type="submission" date="2018-08" db="EMBL/GenBank/DDBJ databases">
        <title>The metabolism and importance of syntrophic acetate oxidation coupled to methane or sulfide production in haloalkaline environments.</title>
        <authorList>
            <person name="Timmers P.H.A."/>
            <person name="Vavourakis C.D."/>
            <person name="Sorokin D.Y."/>
            <person name="Sinninghe Damste J.S."/>
            <person name="Muyzer G."/>
            <person name="Stams A.J.M."/>
            <person name="Plugge C.M."/>
        </authorList>
    </citation>
    <scope>NUCLEOTIDE SEQUENCE [LARGE SCALE GENOMIC DNA]</scope>
    <source>
        <strain evidence="3">MSAO_Bac1</strain>
    </source>
</reference>
<evidence type="ECO:0000256" key="1">
    <source>
        <dbReference type="SAM" id="Coils"/>
    </source>
</evidence>
<feature type="region of interest" description="Disordered" evidence="2">
    <location>
        <begin position="1"/>
        <end position="56"/>
    </location>
</feature>
<proteinExistence type="predicted"/>
<dbReference type="Proteomes" id="UP000285138">
    <property type="component" value="Unassembled WGS sequence"/>
</dbReference>